<protein>
    <submittedName>
        <fullName evidence="1">Uncharacterized protein</fullName>
    </submittedName>
</protein>
<accession>A0A0B7MF76</accession>
<reference evidence="2" key="1">
    <citation type="submission" date="2015-01" db="EMBL/GenBank/DDBJ databases">
        <authorList>
            <person name="Manzoor Shahid"/>
            <person name="Zubair Saima"/>
        </authorList>
    </citation>
    <scope>NUCLEOTIDE SEQUENCE [LARGE SCALE GENOMIC DNA]</scope>
    <source>
        <strain evidence="2">Sp3</strain>
    </source>
</reference>
<organism evidence="1 2">
    <name type="scientific">Syntrophaceticus schinkii</name>
    <dbReference type="NCBI Taxonomy" id="499207"/>
    <lineage>
        <taxon>Bacteria</taxon>
        <taxon>Bacillati</taxon>
        <taxon>Bacillota</taxon>
        <taxon>Clostridia</taxon>
        <taxon>Thermoanaerobacterales</taxon>
        <taxon>Thermoanaerobacterales Family III. Incertae Sedis</taxon>
        <taxon>Syntrophaceticus</taxon>
    </lineage>
</organism>
<evidence type="ECO:0000313" key="2">
    <source>
        <dbReference type="Proteomes" id="UP000046155"/>
    </source>
</evidence>
<dbReference type="EMBL" id="CDRZ01000239">
    <property type="protein sequence ID" value="CEO89224.1"/>
    <property type="molecule type" value="Genomic_DNA"/>
</dbReference>
<dbReference type="AlphaFoldDB" id="A0A0B7MF76"/>
<proteinExistence type="predicted"/>
<gene>
    <name evidence="1" type="ORF">SSCH_420017</name>
</gene>
<dbReference type="RefSeq" id="WP_044665219.1">
    <property type="nucleotide sequence ID" value="NZ_CDRZ01000239.1"/>
</dbReference>
<dbReference type="Proteomes" id="UP000046155">
    <property type="component" value="Unassembled WGS sequence"/>
</dbReference>
<sequence length="131" mass="14815">MQCDKCQSEVPDDEIYAHAGKNLCEDCYIIAMSRPKTCDVGAVSAARASRELLGQKGAEGLTPIQRTFYEYVKEKGSVPREELVSYMKARYPDMTIEDGDGIFATLRHLELVKSHREGIGEETRFYVDIWS</sequence>
<evidence type="ECO:0000313" key="1">
    <source>
        <dbReference type="EMBL" id="CEO89224.1"/>
    </source>
</evidence>
<keyword evidence="2" id="KW-1185">Reference proteome</keyword>
<name>A0A0B7MF76_9FIRM</name>
<dbReference type="OrthoDB" id="5516583at2"/>